<dbReference type="AlphaFoldDB" id="A0A1H8XC90"/>
<sequence>LSSEHFSVDGTLIEAWASIKSFRRKDGGDQDMAAYNLIRLPKLLRAAA</sequence>
<evidence type="ECO:0000313" key="2">
    <source>
        <dbReference type="Proteomes" id="UP000199615"/>
    </source>
</evidence>
<feature type="non-terminal residue" evidence="1">
    <location>
        <position position="1"/>
    </location>
</feature>
<name>A0A1H8XC90_9BRAD</name>
<reference evidence="2" key="1">
    <citation type="submission" date="2016-10" db="EMBL/GenBank/DDBJ databases">
        <authorList>
            <person name="Varghese N."/>
            <person name="Submissions S."/>
        </authorList>
    </citation>
    <scope>NUCLEOTIDE SEQUENCE [LARGE SCALE GENOMIC DNA]</scope>
    <source>
        <strain evidence="2">DSM 123</strain>
    </source>
</reference>
<keyword evidence="2" id="KW-1185">Reference proteome</keyword>
<gene>
    <name evidence="1" type="ORF">SAMN05444123_1201</name>
</gene>
<dbReference type="Proteomes" id="UP000199615">
    <property type="component" value="Unassembled WGS sequence"/>
</dbReference>
<organism evidence="1 2">
    <name type="scientific">Rhodopseudomonas pseudopalustris</name>
    <dbReference type="NCBI Taxonomy" id="1513892"/>
    <lineage>
        <taxon>Bacteria</taxon>
        <taxon>Pseudomonadati</taxon>
        <taxon>Pseudomonadota</taxon>
        <taxon>Alphaproteobacteria</taxon>
        <taxon>Hyphomicrobiales</taxon>
        <taxon>Nitrobacteraceae</taxon>
        <taxon>Rhodopseudomonas</taxon>
    </lineage>
</organism>
<protein>
    <recommendedName>
        <fullName evidence="3">Transposase</fullName>
    </recommendedName>
</protein>
<proteinExistence type="predicted"/>
<accession>A0A1H8XC90</accession>
<evidence type="ECO:0000313" key="1">
    <source>
        <dbReference type="EMBL" id="SEP37526.1"/>
    </source>
</evidence>
<dbReference type="EMBL" id="FODT01000020">
    <property type="protein sequence ID" value="SEP37526.1"/>
    <property type="molecule type" value="Genomic_DNA"/>
</dbReference>
<evidence type="ECO:0008006" key="3">
    <source>
        <dbReference type="Google" id="ProtNLM"/>
    </source>
</evidence>